<protein>
    <submittedName>
        <fullName evidence="3">Putative deoxyribonuclease RhsC</fullName>
        <ecNumber evidence="3">3.1.-.-</ecNumber>
    </submittedName>
</protein>
<feature type="domain" description="Teneurin-like YD-shell" evidence="2">
    <location>
        <begin position="2"/>
        <end position="278"/>
    </location>
</feature>
<dbReference type="Gene3D" id="2.180.10.10">
    <property type="entry name" value="RHS repeat-associated core"/>
    <property type="match status" value="1"/>
</dbReference>
<dbReference type="PANTHER" id="PTHR32305">
    <property type="match status" value="1"/>
</dbReference>
<evidence type="ECO:0000313" key="4">
    <source>
        <dbReference type="Proteomes" id="UP000196125"/>
    </source>
</evidence>
<accession>A0A1Y6IU28</accession>
<sequence length="460" mass="51253">MGRLSEHRVSQAQQQTLFRRYQYNRSGNLTQVEDNLRGLTQYQYDPLDRLTSVRGSVSETFAHDPAGNLIQDQLSNVEGNRLLFQGDCHYQYDEFGNLIQEARGTNQSLVTTYEYDGQHRLTRVEKHDGTIAEYQYDAFGRRIQKAVTDKTGHQKTTEFLWQGDKLLAESGDSHYQTYLYEYGSFKPLALITGEGAANATPYFYHLDQIGTPLEITDATGQVAWSVDYHSYGNVAYQRKAEIVSPLRFQGQYYDEETGLHYNRHRYYSPNTGRFITVDPIGLAGGLNNYQYVKNPTGWIDPLGLMSVPGDCPGKSPKYTDNASKLGTIEGEYSAINPGPLDDGIAGTFSGGRYKVVSLKEDTILYRAGTESNPYGQFFSVEPPISEIQTRIDKAVLPVWPGGGKSPIDTAFELKIPAGTKVYVGEVGSQSKAFIGGTEQIVVLQPWALEGVEVMGSKALK</sequence>
<organism evidence="3 4">
    <name type="scientific">Vibrio mangrovi</name>
    <dbReference type="NCBI Taxonomy" id="474394"/>
    <lineage>
        <taxon>Bacteria</taxon>
        <taxon>Pseudomonadati</taxon>
        <taxon>Pseudomonadota</taxon>
        <taxon>Gammaproteobacteria</taxon>
        <taxon>Vibrionales</taxon>
        <taxon>Vibrionaceae</taxon>
        <taxon>Vibrio</taxon>
    </lineage>
</organism>
<dbReference type="GO" id="GO:0016787">
    <property type="term" value="F:hydrolase activity"/>
    <property type="evidence" value="ECO:0007669"/>
    <property type="project" value="UniProtKB-KW"/>
</dbReference>
<dbReference type="InterPro" id="IPR056823">
    <property type="entry name" value="TEN-like_YD-shell"/>
</dbReference>
<reference evidence="3 4" key="1">
    <citation type="submission" date="2017-05" db="EMBL/GenBank/DDBJ databases">
        <authorList>
            <person name="Song R."/>
            <person name="Chenine A.L."/>
            <person name="Ruprecht R.M."/>
        </authorList>
    </citation>
    <scope>NUCLEOTIDE SEQUENCE [LARGE SCALE GENOMIC DNA]</scope>
    <source>
        <strain evidence="3 4">CECT 7927</strain>
    </source>
</reference>
<dbReference type="EMBL" id="FXXI01000003">
    <property type="protein sequence ID" value="SMS01155.1"/>
    <property type="molecule type" value="Genomic_DNA"/>
</dbReference>
<dbReference type="EC" id="3.1.-.-" evidence="3"/>
<keyword evidence="1" id="KW-0677">Repeat</keyword>
<evidence type="ECO:0000313" key="3">
    <source>
        <dbReference type="EMBL" id="SMS01155.1"/>
    </source>
</evidence>
<dbReference type="NCBIfam" id="TIGR03696">
    <property type="entry name" value="Rhs_assc_core"/>
    <property type="match status" value="1"/>
</dbReference>
<dbReference type="Proteomes" id="UP000196125">
    <property type="component" value="Unassembled WGS sequence"/>
</dbReference>
<proteinExistence type="predicted"/>
<dbReference type="PANTHER" id="PTHR32305:SF15">
    <property type="entry name" value="PROTEIN RHSA-RELATED"/>
    <property type="match status" value="1"/>
</dbReference>
<dbReference type="InterPro" id="IPR022385">
    <property type="entry name" value="Rhs_assc_core"/>
</dbReference>
<keyword evidence="3" id="KW-0378">Hydrolase</keyword>
<dbReference type="NCBIfam" id="TIGR01643">
    <property type="entry name" value="YD_repeat_2x"/>
    <property type="match status" value="2"/>
</dbReference>
<evidence type="ECO:0000256" key="1">
    <source>
        <dbReference type="ARBA" id="ARBA00022737"/>
    </source>
</evidence>
<name>A0A1Y6IU28_9VIBR</name>
<dbReference type="InterPro" id="IPR006530">
    <property type="entry name" value="YD"/>
</dbReference>
<dbReference type="InterPro" id="IPR050708">
    <property type="entry name" value="T6SS_VgrG/RHS"/>
</dbReference>
<dbReference type="AlphaFoldDB" id="A0A1Y6IU28"/>
<dbReference type="PRINTS" id="PR00394">
    <property type="entry name" value="RHSPROTEIN"/>
</dbReference>
<dbReference type="Pfam" id="PF25023">
    <property type="entry name" value="TEN_YD-shell"/>
    <property type="match status" value="1"/>
</dbReference>
<gene>
    <name evidence="3" type="primary">rhsC_1</name>
    <name evidence="3" type="ORF">VIM7927_02432</name>
</gene>
<evidence type="ECO:0000259" key="2">
    <source>
        <dbReference type="Pfam" id="PF25023"/>
    </source>
</evidence>